<keyword evidence="6 7" id="KW-0472">Membrane</keyword>
<keyword evidence="8" id="KW-0732">Signal</keyword>
<evidence type="ECO:0000256" key="5">
    <source>
        <dbReference type="ARBA" id="ARBA00022989"/>
    </source>
</evidence>
<dbReference type="RefSeq" id="WP_089532936.1">
    <property type="nucleotide sequence ID" value="NZ_CP022437.1"/>
</dbReference>
<evidence type="ECO:0000313" key="9">
    <source>
        <dbReference type="EMBL" id="ASN06082.1"/>
    </source>
</evidence>
<evidence type="ECO:0000256" key="1">
    <source>
        <dbReference type="ARBA" id="ARBA00004162"/>
    </source>
</evidence>
<evidence type="ECO:0000256" key="4">
    <source>
        <dbReference type="ARBA" id="ARBA00022692"/>
    </source>
</evidence>
<evidence type="ECO:0000256" key="3">
    <source>
        <dbReference type="ARBA" id="ARBA00022475"/>
    </source>
</evidence>
<comment type="subcellular location">
    <subcellularLocation>
        <location evidence="1">Cell membrane</location>
        <topology evidence="1">Single-pass membrane protein</topology>
    </subcellularLocation>
</comment>
<evidence type="ECO:0000256" key="8">
    <source>
        <dbReference type="SAM" id="SignalP"/>
    </source>
</evidence>
<dbReference type="InterPro" id="IPR018920">
    <property type="entry name" value="EssA/YueC"/>
</dbReference>
<dbReference type="EMBL" id="CP022437">
    <property type="protein sequence ID" value="ASN06082.1"/>
    <property type="molecule type" value="Genomic_DNA"/>
</dbReference>
<protein>
    <submittedName>
        <fullName evidence="9">Type VII secretion protein EssA</fullName>
    </submittedName>
</protein>
<keyword evidence="5 7" id="KW-1133">Transmembrane helix</keyword>
<dbReference type="AlphaFoldDB" id="A0A221MEN3"/>
<keyword evidence="4 7" id="KW-0812">Transmembrane</keyword>
<evidence type="ECO:0000313" key="10">
    <source>
        <dbReference type="Proteomes" id="UP000204391"/>
    </source>
</evidence>
<feature type="transmembrane region" description="Helical" evidence="7">
    <location>
        <begin position="125"/>
        <end position="145"/>
    </location>
</feature>
<evidence type="ECO:0000256" key="2">
    <source>
        <dbReference type="ARBA" id="ARBA00008570"/>
    </source>
</evidence>
<dbReference type="GO" id="GO:0005886">
    <property type="term" value="C:plasma membrane"/>
    <property type="evidence" value="ECO:0007669"/>
    <property type="project" value="UniProtKB-SubCell"/>
</dbReference>
<evidence type="ECO:0000256" key="7">
    <source>
        <dbReference type="SAM" id="Phobius"/>
    </source>
</evidence>
<dbReference type="KEGG" id="vne:CFK40_14175"/>
<keyword evidence="10" id="KW-1185">Reference proteome</keyword>
<organism evidence="9 10">
    <name type="scientific">Virgibacillus necropolis</name>
    <dbReference type="NCBI Taxonomy" id="163877"/>
    <lineage>
        <taxon>Bacteria</taxon>
        <taxon>Bacillati</taxon>
        <taxon>Bacillota</taxon>
        <taxon>Bacilli</taxon>
        <taxon>Bacillales</taxon>
        <taxon>Bacillaceae</taxon>
        <taxon>Virgibacillus</taxon>
    </lineage>
</organism>
<dbReference type="Proteomes" id="UP000204391">
    <property type="component" value="Chromosome"/>
</dbReference>
<dbReference type="InterPro" id="IPR034026">
    <property type="entry name" value="EssA"/>
</dbReference>
<gene>
    <name evidence="9" type="primary">essA</name>
    <name evidence="9" type="ORF">CFK40_14175</name>
</gene>
<accession>A0A221MEN3</accession>
<sequence>MRKKLLSLLLLFLLINSTTVFAVKNEDAEVKPNIYEEKEVNINPSYGNNLEQKEQLSEEQKQLTFEKPKETGNQKLKEQLFQSSVIETNTIKSKSSQLSLFSDGNTPMEAQKEVKQQTDEGTSTIILLLLIIVLVIIVGLFLLIVPKLRKNHAS</sequence>
<feature type="chain" id="PRO_5012736395" evidence="8">
    <location>
        <begin position="23"/>
        <end position="154"/>
    </location>
</feature>
<proteinExistence type="inferred from homology"/>
<name>A0A221MEN3_9BACI</name>
<comment type="similarity">
    <text evidence="2">Belongs to the EssA family.</text>
</comment>
<evidence type="ECO:0000256" key="6">
    <source>
        <dbReference type="ARBA" id="ARBA00023136"/>
    </source>
</evidence>
<reference evidence="9 10" key="1">
    <citation type="journal article" date="2003" name="Int. J. Syst. Evol. Microbiol.">
        <title>Virgibacillus carmonensis sp. nov., Virgibacillus necropolis sp. nov. and Virgibacillus picturae sp. nov., three novel species isolated from deteriorated mural paintings, transfer of the species of the genus salibacillus to Virgibacillus, as Virgibacillus marismortui comb. nov. and Virgibacillus salexigens comb. nov., and emended description of the genus Virgibacillus.</title>
        <authorList>
            <person name="Heyrman J."/>
            <person name="Logan N.A."/>
            <person name="Busse H.J."/>
            <person name="Balcaen A."/>
            <person name="Lebbe L."/>
            <person name="Rodriguez-Diaz M."/>
            <person name="Swings J."/>
            <person name="De Vos P."/>
        </authorList>
    </citation>
    <scope>NUCLEOTIDE SEQUENCE [LARGE SCALE GENOMIC DNA]</scope>
    <source>
        <strain evidence="9 10">LMG 19488</strain>
    </source>
</reference>
<dbReference type="OrthoDB" id="2973493at2"/>
<dbReference type="Pfam" id="PF10661">
    <property type="entry name" value="EssA"/>
    <property type="match status" value="1"/>
</dbReference>
<feature type="signal peptide" evidence="8">
    <location>
        <begin position="1"/>
        <end position="22"/>
    </location>
</feature>
<dbReference type="NCBIfam" id="TIGR03927">
    <property type="entry name" value="T7SS_EssA_Firm"/>
    <property type="match status" value="1"/>
</dbReference>
<keyword evidence="3" id="KW-1003">Cell membrane</keyword>